<feature type="region of interest" description="Disordered" evidence="2">
    <location>
        <begin position="299"/>
        <end position="333"/>
    </location>
</feature>
<reference evidence="5" key="1">
    <citation type="submission" date="2016-03" db="EMBL/GenBank/DDBJ databases">
        <title>Mechanisms controlling the formation of the plant cell surface in tip-growing cells are functionally conserved among land plants.</title>
        <authorList>
            <person name="Honkanen S."/>
            <person name="Jones V.A."/>
            <person name="Morieri G."/>
            <person name="Champion C."/>
            <person name="Hetherington A.J."/>
            <person name="Kelly S."/>
            <person name="Saint-Marcoux D."/>
            <person name="Proust H."/>
            <person name="Prescott H."/>
            <person name="Dolan L."/>
        </authorList>
    </citation>
    <scope>NUCLEOTIDE SEQUENCE [LARGE SCALE GENOMIC DNA]</scope>
    <source>
        <tissue evidence="5">Whole gametophyte</tissue>
    </source>
</reference>
<keyword evidence="1" id="KW-0862">Zinc</keyword>
<dbReference type="AlphaFoldDB" id="A0A176WCF6"/>
<dbReference type="PANTHER" id="PTHR10579:SF43">
    <property type="entry name" value="ZINC FINGER (C3HC4-TYPE RING FINGER) FAMILY PROTEIN"/>
    <property type="match status" value="1"/>
</dbReference>
<dbReference type="Pfam" id="PF17123">
    <property type="entry name" value="zf-RING_11"/>
    <property type="match status" value="1"/>
</dbReference>
<dbReference type="Pfam" id="PF14624">
    <property type="entry name" value="Vwaint"/>
    <property type="match status" value="1"/>
</dbReference>
<dbReference type="PROSITE" id="PS50089">
    <property type="entry name" value="ZF_RING_2"/>
    <property type="match status" value="1"/>
</dbReference>
<dbReference type="InterPro" id="IPR002035">
    <property type="entry name" value="VWF_A"/>
</dbReference>
<dbReference type="PANTHER" id="PTHR10579">
    <property type="entry name" value="CALCIUM-ACTIVATED CHLORIDE CHANNEL REGULATOR"/>
    <property type="match status" value="1"/>
</dbReference>
<feature type="compositionally biased region" description="Low complexity" evidence="2">
    <location>
        <begin position="82"/>
        <end position="114"/>
    </location>
</feature>
<keyword evidence="1" id="KW-0863">Zinc-finger</keyword>
<dbReference type="CDD" id="cd01466">
    <property type="entry name" value="vWA_C3HC4_type"/>
    <property type="match status" value="1"/>
</dbReference>
<dbReference type="PROSITE" id="PS50234">
    <property type="entry name" value="VWFA"/>
    <property type="match status" value="1"/>
</dbReference>
<dbReference type="SUPFAM" id="SSF57850">
    <property type="entry name" value="RING/U-box"/>
    <property type="match status" value="1"/>
</dbReference>
<accession>A0A176WCF6</accession>
<dbReference type="SMART" id="SM00184">
    <property type="entry name" value="RING"/>
    <property type="match status" value="1"/>
</dbReference>
<dbReference type="SUPFAM" id="SSF53300">
    <property type="entry name" value="vWA-like"/>
    <property type="match status" value="1"/>
</dbReference>
<name>A0A176WCF6_MARPO</name>
<evidence type="ECO:0000313" key="5">
    <source>
        <dbReference type="EMBL" id="OAE30817.1"/>
    </source>
</evidence>
<feature type="region of interest" description="Disordered" evidence="2">
    <location>
        <begin position="182"/>
        <end position="240"/>
    </location>
</feature>
<evidence type="ECO:0000256" key="2">
    <source>
        <dbReference type="SAM" id="MobiDB-lite"/>
    </source>
</evidence>
<feature type="domain" description="VWFA" evidence="4">
    <location>
        <begin position="422"/>
        <end position="626"/>
    </location>
</feature>
<feature type="region of interest" description="Disordered" evidence="2">
    <location>
        <begin position="14"/>
        <end position="114"/>
    </location>
</feature>
<feature type="compositionally biased region" description="Polar residues" evidence="2">
    <location>
        <begin position="302"/>
        <end position="312"/>
    </location>
</feature>
<keyword evidence="1" id="KW-0479">Metal-binding</keyword>
<evidence type="ECO:0000313" key="6">
    <source>
        <dbReference type="Proteomes" id="UP000077202"/>
    </source>
</evidence>
<feature type="region of interest" description="Disordered" evidence="2">
    <location>
        <begin position="829"/>
        <end position="927"/>
    </location>
</feature>
<dbReference type="GO" id="GO:0008270">
    <property type="term" value="F:zinc ion binding"/>
    <property type="evidence" value="ECO:0007669"/>
    <property type="project" value="UniProtKB-KW"/>
</dbReference>
<proteinExistence type="predicted"/>
<keyword evidence="6" id="KW-1185">Reference proteome</keyword>
<dbReference type="Gene3D" id="3.40.50.410">
    <property type="entry name" value="von Willebrand factor, type A domain"/>
    <property type="match status" value="1"/>
</dbReference>
<dbReference type="CDD" id="cd23114">
    <property type="entry name" value="RING-H2_WAVH2"/>
    <property type="match status" value="1"/>
</dbReference>
<dbReference type="SMART" id="SM00327">
    <property type="entry name" value="VWA"/>
    <property type="match status" value="1"/>
</dbReference>
<dbReference type="InterPro" id="IPR013083">
    <property type="entry name" value="Znf_RING/FYVE/PHD"/>
</dbReference>
<dbReference type="InterPro" id="IPR032838">
    <property type="entry name" value="Vwaint_dom"/>
</dbReference>
<dbReference type="Gene3D" id="3.30.40.10">
    <property type="entry name" value="Zinc/RING finger domain, C3HC4 (zinc finger)"/>
    <property type="match status" value="1"/>
</dbReference>
<evidence type="ECO:0008006" key="7">
    <source>
        <dbReference type="Google" id="ProtNLM"/>
    </source>
</evidence>
<dbReference type="Proteomes" id="UP000077202">
    <property type="component" value="Unassembled WGS sequence"/>
</dbReference>
<comment type="caution">
    <text evidence="5">The sequence shown here is derived from an EMBL/GenBank/DDBJ whole genome shotgun (WGS) entry which is preliminary data.</text>
</comment>
<feature type="compositionally biased region" description="Polar residues" evidence="2">
    <location>
        <begin position="860"/>
        <end position="880"/>
    </location>
</feature>
<dbReference type="Pfam" id="PF00092">
    <property type="entry name" value="VWA"/>
    <property type="match status" value="1"/>
</dbReference>
<dbReference type="InterPro" id="IPR036465">
    <property type="entry name" value="vWFA_dom_sf"/>
</dbReference>
<organism evidence="5 6">
    <name type="scientific">Marchantia polymorpha subsp. ruderalis</name>
    <dbReference type="NCBI Taxonomy" id="1480154"/>
    <lineage>
        <taxon>Eukaryota</taxon>
        <taxon>Viridiplantae</taxon>
        <taxon>Streptophyta</taxon>
        <taxon>Embryophyta</taxon>
        <taxon>Marchantiophyta</taxon>
        <taxon>Marchantiopsida</taxon>
        <taxon>Marchantiidae</taxon>
        <taxon>Marchantiales</taxon>
        <taxon>Marchantiaceae</taxon>
        <taxon>Marchantia</taxon>
    </lineage>
</organism>
<dbReference type="InterPro" id="IPR001841">
    <property type="entry name" value="Znf_RING"/>
</dbReference>
<evidence type="ECO:0000259" key="4">
    <source>
        <dbReference type="PROSITE" id="PS50234"/>
    </source>
</evidence>
<dbReference type="EMBL" id="LVLJ01001235">
    <property type="protein sequence ID" value="OAE30817.1"/>
    <property type="molecule type" value="Genomic_DNA"/>
</dbReference>
<feature type="domain" description="RING-type" evidence="3">
    <location>
        <begin position="124"/>
        <end position="168"/>
    </location>
</feature>
<feature type="region of interest" description="Disordered" evidence="2">
    <location>
        <begin position="253"/>
        <end position="287"/>
    </location>
</feature>
<protein>
    <recommendedName>
        <fullName evidence="7">RING-type domain-containing protein</fullName>
    </recommendedName>
</protein>
<sequence length="927" mass="101301">MFVQTLSAWVSVRRSENNSGSTSPSPPLAANSGWRRARTLMGFNACTSAQRDPDDDPPFQPDVDAPSTEAAPEISAPEQALSQSSMSPSSIASTAPATPNRSPSRLNSIRSSIRMSRVSTTSTCAICLESMKAGQGQALFTAECSHTFHFSCIASNVRHGNLVCPVCRAKWKEVPWQAPVDYSPKDHIHRPSMSNGSLSRPSPRRSQHVPGSRHSPSSSPRRGTEDSLGEEEEEHRRVDPVLRILDESIANARGVRRIGPQEPNMFDDDEPLNSPSGNTERDGSEEPVEPVLYRVYEHGQAQEESSSQSPNEDNQEGATVEEQARSVVPEINARGYPEVEEQVRSVVPEINVRGYPEVDEVSGSEERQTFTVLVNIKSALINTRNPLDNEGWEWRDGMDGNGAEEARDAKLLLDPSSRAPLDLVTVLDISGSMAGTKLLLLKRAMEFVISNLSPSDRLSVVAFSSSARRLFPLRRMVEEGRQLALRCVDSLVSTGGTNIADGLRKGAKVLEDRRMRNPVASIMLLSDGQDTYTMSNRSHLLTPLSSSNSRGAIDYRRLVPGSIRHGFRYGQNSQIPVHTFGFGADHDAATMHSISEASGGTFSFIQTESAVQDAFAQCIGGLLSVVVQDAQVTMSAGAPGVQIRSIQAGSYESSIRDGGTQSLVKIGDLYAEEERDIMVDLQLPRAHRPTGESTNSPVMRLLRVSCSFRNPVTQAVTDGPFTDITINRPEFVDTASQTVRSEVDRQRSRIRIAQSIVDAGALADGGDISAAQEILITAKENLHGSPAFLAGDQLCVSLETELLEIQTRMANRQMYERSGRAYILSAQSSHFRQRATTRGDFSENHSREYQTPSMADMILRSQTLQSPRGTHPTASPSLPMSPTREPRRNHHTARSALSPSPSRMLHRGSGKVQDSHGHRDPSPSSRI</sequence>
<evidence type="ECO:0000259" key="3">
    <source>
        <dbReference type="PROSITE" id="PS50089"/>
    </source>
</evidence>
<dbReference type="InterPro" id="IPR051266">
    <property type="entry name" value="CLCR"/>
</dbReference>
<gene>
    <name evidence="5" type="ORF">AXG93_857s1200</name>
</gene>
<evidence type="ECO:0000256" key="1">
    <source>
        <dbReference type="PROSITE-ProRule" id="PRU00175"/>
    </source>
</evidence>
<feature type="compositionally biased region" description="Low complexity" evidence="2">
    <location>
        <begin position="210"/>
        <end position="221"/>
    </location>
</feature>